<comment type="caution">
    <text evidence="2">The sequence shown here is derived from an EMBL/GenBank/DDBJ whole genome shotgun (WGS) entry which is preliminary data.</text>
</comment>
<accession>A0A066YTG6</accession>
<proteinExistence type="predicted"/>
<protein>
    <submittedName>
        <fullName evidence="2">Uncharacterized protein</fullName>
    </submittedName>
</protein>
<dbReference type="Proteomes" id="UP000027178">
    <property type="component" value="Unassembled WGS sequence"/>
</dbReference>
<dbReference type="AlphaFoldDB" id="A0A066YTG6"/>
<feature type="region of interest" description="Disordered" evidence="1">
    <location>
        <begin position="1"/>
        <end position="25"/>
    </location>
</feature>
<sequence>MAGAGSPLPAQSGADPAGAPSDDLWNAEPVTRAAWRPLGRLVGPVRLRDVLLRAAAATAASARLGFSIGHPGHTGGIPWGRPE</sequence>
<organism evidence="2 3">
    <name type="scientific">Kitasatospora cheerisanensis KCTC 2395</name>
    <dbReference type="NCBI Taxonomy" id="1348663"/>
    <lineage>
        <taxon>Bacteria</taxon>
        <taxon>Bacillati</taxon>
        <taxon>Actinomycetota</taxon>
        <taxon>Actinomycetes</taxon>
        <taxon>Kitasatosporales</taxon>
        <taxon>Streptomycetaceae</taxon>
        <taxon>Kitasatospora</taxon>
    </lineage>
</organism>
<keyword evidence="3" id="KW-1185">Reference proteome</keyword>
<dbReference type="EMBL" id="JNBY01000092">
    <property type="protein sequence ID" value="KDN84542.1"/>
    <property type="molecule type" value="Genomic_DNA"/>
</dbReference>
<gene>
    <name evidence="2" type="ORF">KCH_36340</name>
</gene>
<evidence type="ECO:0000313" key="3">
    <source>
        <dbReference type="Proteomes" id="UP000027178"/>
    </source>
</evidence>
<name>A0A066YTG6_9ACTN</name>
<evidence type="ECO:0000313" key="2">
    <source>
        <dbReference type="EMBL" id="KDN84542.1"/>
    </source>
</evidence>
<dbReference type="HOGENOM" id="CLU_2538096_0_0_11"/>
<reference evidence="2 3" key="1">
    <citation type="submission" date="2014-05" db="EMBL/GenBank/DDBJ databases">
        <title>Draft Genome Sequence of Kitasatospora cheerisanensis KCTC 2395.</title>
        <authorList>
            <person name="Nam D.H."/>
        </authorList>
    </citation>
    <scope>NUCLEOTIDE SEQUENCE [LARGE SCALE GENOMIC DNA]</scope>
    <source>
        <strain evidence="2 3">KCTC 2395</strain>
    </source>
</reference>
<evidence type="ECO:0000256" key="1">
    <source>
        <dbReference type="SAM" id="MobiDB-lite"/>
    </source>
</evidence>